<dbReference type="EMBL" id="REFV01000006">
    <property type="protein sequence ID" value="RMB59510.1"/>
    <property type="molecule type" value="Genomic_DNA"/>
</dbReference>
<dbReference type="RefSeq" id="WP_121917148.1">
    <property type="nucleotide sequence ID" value="NZ_REFV01000006.1"/>
</dbReference>
<dbReference type="Proteomes" id="UP000281985">
    <property type="component" value="Unassembled WGS sequence"/>
</dbReference>
<organism evidence="3 4">
    <name type="scientific">Dokdonia sinensis</name>
    <dbReference type="NCBI Taxonomy" id="2479847"/>
    <lineage>
        <taxon>Bacteria</taxon>
        <taxon>Pseudomonadati</taxon>
        <taxon>Bacteroidota</taxon>
        <taxon>Flavobacteriia</taxon>
        <taxon>Flavobacteriales</taxon>
        <taxon>Flavobacteriaceae</taxon>
        <taxon>Dokdonia</taxon>
    </lineage>
</organism>
<dbReference type="GO" id="GO:0008080">
    <property type="term" value="F:N-acetyltransferase activity"/>
    <property type="evidence" value="ECO:0007669"/>
    <property type="project" value="InterPro"/>
</dbReference>
<dbReference type="OrthoDB" id="1431064at2"/>
<dbReference type="InterPro" id="IPR050769">
    <property type="entry name" value="NAT_camello-type"/>
</dbReference>
<name>A0A3M0G3E9_9FLAO</name>
<gene>
    <name evidence="3" type="ORF">EAX61_07960</name>
</gene>
<evidence type="ECO:0000256" key="1">
    <source>
        <dbReference type="ARBA" id="ARBA00022679"/>
    </source>
</evidence>
<comment type="caution">
    <text evidence="3">The sequence shown here is derived from an EMBL/GenBank/DDBJ whole genome shotgun (WGS) entry which is preliminary data.</text>
</comment>
<keyword evidence="1 3" id="KW-0808">Transferase</keyword>
<sequence>MKIRPFTHRDAETFKALNVAWLHKYFYVEPYDNEVLSNPFQYILEKGGYIFMVDYEGKTVGTMSLIFIENGVYEFTKMAVDPSVQGKGLGKKMMESVIAFAKAEKMNTLILYSNRILENAIHIYKKYGFVEIPLETENQYERANIKMKLKLI</sequence>
<keyword evidence="4" id="KW-1185">Reference proteome</keyword>
<dbReference type="InterPro" id="IPR016181">
    <property type="entry name" value="Acyl_CoA_acyltransferase"/>
</dbReference>
<proteinExistence type="predicted"/>
<dbReference type="PANTHER" id="PTHR13947:SF37">
    <property type="entry name" value="LD18367P"/>
    <property type="match status" value="1"/>
</dbReference>
<reference evidence="3 4" key="1">
    <citation type="submission" date="2018-10" db="EMBL/GenBank/DDBJ databases">
        <title>Dokdonia luteus sp. nov., isolated from sea water.</title>
        <authorList>
            <person name="Zhou L.Y."/>
            <person name="Du Z.J."/>
        </authorList>
    </citation>
    <scope>NUCLEOTIDE SEQUENCE [LARGE SCALE GENOMIC DNA]</scope>
    <source>
        <strain evidence="3 4">SH27</strain>
    </source>
</reference>
<dbReference type="PROSITE" id="PS51186">
    <property type="entry name" value="GNAT"/>
    <property type="match status" value="1"/>
</dbReference>
<dbReference type="SUPFAM" id="SSF55729">
    <property type="entry name" value="Acyl-CoA N-acyltransferases (Nat)"/>
    <property type="match status" value="1"/>
</dbReference>
<feature type="domain" description="N-acetyltransferase" evidence="2">
    <location>
        <begin position="1"/>
        <end position="152"/>
    </location>
</feature>
<dbReference type="PANTHER" id="PTHR13947">
    <property type="entry name" value="GNAT FAMILY N-ACETYLTRANSFERASE"/>
    <property type="match status" value="1"/>
</dbReference>
<accession>A0A3M0G3E9</accession>
<evidence type="ECO:0000313" key="3">
    <source>
        <dbReference type="EMBL" id="RMB59510.1"/>
    </source>
</evidence>
<evidence type="ECO:0000313" key="4">
    <source>
        <dbReference type="Proteomes" id="UP000281985"/>
    </source>
</evidence>
<dbReference type="AlphaFoldDB" id="A0A3M0G3E9"/>
<dbReference type="Gene3D" id="3.40.630.30">
    <property type="match status" value="1"/>
</dbReference>
<dbReference type="CDD" id="cd04301">
    <property type="entry name" value="NAT_SF"/>
    <property type="match status" value="1"/>
</dbReference>
<evidence type="ECO:0000259" key="2">
    <source>
        <dbReference type="PROSITE" id="PS51186"/>
    </source>
</evidence>
<protein>
    <submittedName>
        <fullName evidence="3">N-acetyltransferase</fullName>
    </submittedName>
</protein>
<dbReference type="Pfam" id="PF00583">
    <property type="entry name" value="Acetyltransf_1"/>
    <property type="match status" value="1"/>
</dbReference>
<dbReference type="InterPro" id="IPR000182">
    <property type="entry name" value="GNAT_dom"/>
</dbReference>